<dbReference type="FunFam" id="3.30.1370.10:FF:000009">
    <property type="entry name" value="RNA-binding protein PNO1"/>
    <property type="match status" value="1"/>
</dbReference>
<evidence type="ECO:0000313" key="8">
    <source>
        <dbReference type="Proteomes" id="UP001165065"/>
    </source>
</evidence>
<dbReference type="CDD" id="cd22392">
    <property type="entry name" value="KH-I_PNO1_rpt2"/>
    <property type="match status" value="1"/>
</dbReference>
<proteinExistence type="inferred from homology"/>
<gene>
    <name evidence="7" type="ORF">TrCOL_g7966</name>
</gene>
<accession>A0A9W7GAH6</accession>
<feature type="compositionally biased region" description="Low complexity" evidence="5">
    <location>
        <begin position="11"/>
        <end position="22"/>
    </location>
</feature>
<keyword evidence="3" id="KW-0694">RNA-binding</keyword>
<evidence type="ECO:0000256" key="5">
    <source>
        <dbReference type="SAM" id="MobiDB-lite"/>
    </source>
</evidence>
<evidence type="ECO:0000259" key="6">
    <source>
        <dbReference type="SMART" id="SM00322"/>
    </source>
</evidence>
<feature type="region of interest" description="Disordered" evidence="5">
    <location>
        <begin position="1"/>
        <end position="25"/>
    </location>
</feature>
<dbReference type="Proteomes" id="UP001165065">
    <property type="component" value="Unassembled WGS sequence"/>
</dbReference>
<dbReference type="OrthoDB" id="1932641at2759"/>
<organism evidence="7 8">
    <name type="scientific">Triparma columacea</name>
    <dbReference type="NCBI Taxonomy" id="722753"/>
    <lineage>
        <taxon>Eukaryota</taxon>
        <taxon>Sar</taxon>
        <taxon>Stramenopiles</taxon>
        <taxon>Ochrophyta</taxon>
        <taxon>Bolidophyceae</taxon>
        <taxon>Parmales</taxon>
        <taxon>Triparmaceae</taxon>
        <taxon>Triparma</taxon>
    </lineage>
</organism>
<dbReference type="SUPFAM" id="SSF54791">
    <property type="entry name" value="Eukaryotic type KH-domain (KH-domain type I)"/>
    <property type="match status" value="1"/>
</dbReference>
<dbReference type="GO" id="GO:0003723">
    <property type="term" value="F:RNA binding"/>
    <property type="evidence" value="ECO:0007669"/>
    <property type="project" value="UniProtKB-KW"/>
</dbReference>
<dbReference type="AlphaFoldDB" id="A0A9W7GAH6"/>
<feature type="domain" description="K Homology" evidence="6">
    <location>
        <begin position="135"/>
        <end position="203"/>
    </location>
</feature>
<comment type="subcellular location">
    <subcellularLocation>
        <location evidence="1">Nucleus</location>
        <location evidence="1">Nucleolus</location>
    </subcellularLocation>
</comment>
<dbReference type="GO" id="GO:0005730">
    <property type="term" value="C:nucleolus"/>
    <property type="evidence" value="ECO:0007669"/>
    <property type="project" value="UniProtKB-SubCell"/>
</dbReference>
<evidence type="ECO:0000256" key="4">
    <source>
        <dbReference type="ARBA" id="ARBA00023242"/>
    </source>
</evidence>
<evidence type="ECO:0000256" key="1">
    <source>
        <dbReference type="ARBA" id="ARBA00004604"/>
    </source>
</evidence>
<dbReference type="Gene3D" id="3.30.1370.10">
    <property type="entry name" value="K Homology domain, type 1"/>
    <property type="match status" value="1"/>
</dbReference>
<evidence type="ECO:0000256" key="3">
    <source>
        <dbReference type="ARBA" id="ARBA00022884"/>
    </source>
</evidence>
<dbReference type="SMART" id="SM00322">
    <property type="entry name" value="KH"/>
    <property type="match status" value="1"/>
</dbReference>
<reference evidence="8" key="1">
    <citation type="journal article" date="2023" name="Commun. Biol.">
        <title>Genome analysis of Parmales, the sister group of diatoms, reveals the evolutionary specialization of diatoms from phago-mixotrophs to photoautotrophs.</title>
        <authorList>
            <person name="Ban H."/>
            <person name="Sato S."/>
            <person name="Yoshikawa S."/>
            <person name="Yamada K."/>
            <person name="Nakamura Y."/>
            <person name="Ichinomiya M."/>
            <person name="Sato N."/>
            <person name="Blanc-Mathieu R."/>
            <person name="Endo H."/>
            <person name="Kuwata A."/>
            <person name="Ogata H."/>
        </authorList>
    </citation>
    <scope>NUCLEOTIDE SEQUENCE [LARGE SCALE GENOMIC DNA]</scope>
</reference>
<evidence type="ECO:0000313" key="7">
    <source>
        <dbReference type="EMBL" id="GMI38159.1"/>
    </source>
</evidence>
<evidence type="ECO:0000256" key="2">
    <source>
        <dbReference type="ARBA" id="ARBA00007515"/>
    </source>
</evidence>
<dbReference type="Pfam" id="PF22891">
    <property type="entry name" value="KH_PNO1_2nd"/>
    <property type="match status" value="1"/>
</dbReference>
<keyword evidence="8" id="KW-1185">Reference proteome</keyword>
<dbReference type="EMBL" id="BRYA01000082">
    <property type="protein sequence ID" value="GMI38159.1"/>
    <property type="molecule type" value="Genomic_DNA"/>
</dbReference>
<name>A0A9W7GAH6_9STRA</name>
<comment type="caution">
    <text evidence="7">The sequence shown here is derived from an EMBL/GenBank/DDBJ whole genome shotgun (WGS) entry which is preliminary data.</text>
</comment>
<dbReference type="InterPro" id="IPR055212">
    <property type="entry name" value="KH-I_PNO1_first"/>
</dbReference>
<comment type="similarity">
    <text evidence="2">Belongs to the PNO1 family.</text>
</comment>
<feature type="compositionally biased region" description="Polar residues" evidence="5">
    <location>
        <begin position="1"/>
        <end position="10"/>
    </location>
</feature>
<dbReference type="PANTHER" id="PTHR12826:SF13">
    <property type="entry name" value="RNA-BINDING PROTEIN PNO1"/>
    <property type="match status" value="1"/>
</dbReference>
<dbReference type="InterPro" id="IPR055211">
    <property type="entry name" value="KH_PNO1_2nd"/>
</dbReference>
<dbReference type="InterPro" id="IPR036612">
    <property type="entry name" value="KH_dom_type_1_sf"/>
</dbReference>
<dbReference type="InterPro" id="IPR004087">
    <property type="entry name" value="KH_dom"/>
</dbReference>
<sequence length="224" mass="24971">MAQILSQADLTSESTSTMSMDTGGNDQEIPIMEEVAIQGQNKSLSSQYRRIRCPPNRYTPLRNNWESILTPLVQYLHLQVRFNTSTRSVELKSSPKTPDPSSVQKGADFVSCFMMGFEVADAVALLRLDDLYLDSFQVTDVKMLKGDHLSRAIGRIAGQDGKTRFAIENATRTRIVVADQHVHILGSYGNIRVARGAICELIMGAMPGKVYNNMKNVGKRMNER</sequence>
<dbReference type="PANTHER" id="PTHR12826">
    <property type="entry name" value="RIBONUCLEASE Y"/>
    <property type="match status" value="1"/>
</dbReference>
<keyword evidence="4" id="KW-0539">Nucleus</keyword>
<protein>
    <recommendedName>
        <fullName evidence="6">K Homology domain-containing protein</fullName>
    </recommendedName>
</protein>
<dbReference type="CDD" id="cd22391">
    <property type="entry name" value="KH-I_PNO1_rpt1"/>
    <property type="match status" value="1"/>
</dbReference>